<dbReference type="AlphaFoldDB" id="A0A7S0ZF95"/>
<feature type="chain" id="PRO_5031018627" description="Peptidase M14 domain-containing protein" evidence="7">
    <location>
        <begin position="24"/>
        <end position="694"/>
    </location>
</feature>
<evidence type="ECO:0000259" key="8">
    <source>
        <dbReference type="PROSITE" id="PS52035"/>
    </source>
</evidence>
<dbReference type="PANTHER" id="PTHR11705:SF138">
    <property type="entry name" value="PEPTIDASE M14 CARBOXYPEPTIDASE A DOMAIN-CONTAINING PROTEIN"/>
    <property type="match status" value="1"/>
</dbReference>
<dbReference type="InterPro" id="IPR000834">
    <property type="entry name" value="Peptidase_M14"/>
</dbReference>
<dbReference type="GO" id="GO:0004181">
    <property type="term" value="F:metallocarboxypeptidase activity"/>
    <property type="evidence" value="ECO:0007669"/>
    <property type="project" value="InterPro"/>
</dbReference>
<dbReference type="GO" id="GO:0005615">
    <property type="term" value="C:extracellular space"/>
    <property type="evidence" value="ECO:0007669"/>
    <property type="project" value="TreeGrafter"/>
</dbReference>
<dbReference type="InterPro" id="IPR057246">
    <property type="entry name" value="CARBOXYPEPT_ZN_1"/>
</dbReference>
<keyword evidence="6" id="KW-0472">Membrane</keyword>
<gene>
    <name evidence="9" type="ORF">TOLI1172_LOCUS4279</name>
</gene>
<feature type="domain" description="Peptidase M14" evidence="8">
    <location>
        <begin position="39"/>
        <end position="391"/>
    </location>
</feature>
<dbReference type="PROSITE" id="PS00132">
    <property type="entry name" value="CARBOXYPEPT_ZN_1"/>
    <property type="match status" value="1"/>
</dbReference>
<evidence type="ECO:0000256" key="6">
    <source>
        <dbReference type="SAM" id="Phobius"/>
    </source>
</evidence>
<feature type="transmembrane region" description="Helical" evidence="6">
    <location>
        <begin position="633"/>
        <end position="656"/>
    </location>
</feature>
<keyword evidence="4" id="KW-0862">Zinc</keyword>
<reference evidence="9" key="1">
    <citation type="submission" date="2021-01" db="EMBL/GenBank/DDBJ databases">
        <authorList>
            <person name="Corre E."/>
            <person name="Pelletier E."/>
            <person name="Niang G."/>
            <person name="Scheremetjew M."/>
            <person name="Finn R."/>
            <person name="Kale V."/>
            <person name="Holt S."/>
            <person name="Cochrane G."/>
            <person name="Meng A."/>
            <person name="Brown T."/>
            <person name="Cohen L."/>
        </authorList>
    </citation>
    <scope>NUCLEOTIDE SEQUENCE</scope>
    <source>
        <strain evidence="9">CCMP3278</strain>
    </source>
</reference>
<evidence type="ECO:0000256" key="7">
    <source>
        <dbReference type="SAM" id="SignalP"/>
    </source>
</evidence>
<sequence>MHHVVVLLAFMCILTLYPFPSLSSPTIQTSSDYPRYRFKYLSYDEINSGLRQLSKQYPQYLTLISAHDHYHLPNPGWCRSSIDSVRADVPCEILIAQVGLKPIEKHRPQMLVVGSIHGDERLGALIAYYTVKIMLEHAPFDPWISRLLSKRVLTVIPLPNPSGYDRTMRLEDADGQLVDPNTDFPYGIPRQDQNQEIREESDTNAAILQQGKGNECMRSIAARVLNELFQERLFRIALAFHGKKEFIAYSWGDDTHCQKGTKLKMDPQSSGSVRKLLGIPTDDDDHDEEDDEDQCVDGWQTPDDAAFTDLARGMSAFASSWQKQFYNFGPLNDPLQYKPLNYGGFADWGYAASFNPKHTRTCRPDTYGGYSLYRTRYNNASNRCLTFIIETSADARPPDKYLGSSHGLYARNKKHGNGHVPRNIRLTLFGLDMLQAYVFFLTSHSGTAPEVSRGGLLALHWSVGGAVTVDKTYLLVEIVKANWSITTGVQSGGSMWSMQSETTSNSASNSASSALLFNTKSPFFASAKSSHAHSKRCAYEETLSLYHLIPEQYASSGATLKIRAVAQVDSAWNTQKNPSHFGPQSHLVRARTDSTWHASNGEFEIISSELFYSSPLVINLPPERYSQKWYIDVWQLLILALICFLAPPLIFGFWMFRSGFTTLPASAFAASMRHRFRKVLRSIHNNSPPQPTNM</sequence>
<name>A0A7S0ZF95_9RHOD</name>
<keyword evidence="3" id="KW-0479">Metal-binding</keyword>
<dbReference type="Gene3D" id="3.40.630.10">
    <property type="entry name" value="Zn peptidases"/>
    <property type="match status" value="1"/>
</dbReference>
<dbReference type="SUPFAM" id="SSF53187">
    <property type="entry name" value="Zn-dependent exopeptidases"/>
    <property type="match status" value="1"/>
</dbReference>
<accession>A0A7S0ZF95</accession>
<dbReference type="Pfam" id="PF00246">
    <property type="entry name" value="Peptidase_M14"/>
    <property type="match status" value="1"/>
</dbReference>
<dbReference type="GO" id="GO:0006508">
    <property type="term" value="P:proteolysis"/>
    <property type="evidence" value="ECO:0007669"/>
    <property type="project" value="InterPro"/>
</dbReference>
<comment type="caution">
    <text evidence="5">Lacks conserved residue(s) required for the propagation of feature annotation.</text>
</comment>
<feature type="signal peptide" evidence="7">
    <location>
        <begin position="1"/>
        <end position="23"/>
    </location>
</feature>
<organism evidence="9">
    <name type="scientific">Timspurckia oligopyrenoides</name>
    <dbReference type="NCBI Taxonomy" id="708627"/>
    <lineage>
        <taxon>Eukaryota</taxon>
        <taxon>Rhodophyta</taxon>
        <taxon>Bangiophyceae</taxon>
        <taxon>Porphyridiales</taxon>
        <taxon>Porphyridiaceae</taxon>
        <taxon>Timspurckia</taxon>
    </lineage>
</organism>
<evidence type="ECO:0000313" key="9">
    <source>
        <dbReference type="EMBL" id="CAD8819890.1"/>
    </source>
</evidence>
<evidence type="ECO:0000256" key="4">
    <source>
        <dbReference type="ARBA" id="ARBA00022833"/>
    </source>
</evidence>
<comment type="similarity">
    <text evidence="2 5">Belongs to the peptidase M14 family.</text>
</comment>
<keyword evidence="7" id="KW-0732">Signal</keyword>
<dbReference type="GO" id="GO:0008270">
    <property type="term" value="F:zinc ion binding"/>
    <property type="evidence" value="ECO:0007669"/>
    <property type="project" value="InterPro"/>
</dbReference>
<dbReference type="EMBL" id="HBFP01006016">
    <property type="protein sequence ID" value="CAD8819890.1"/>
    <property type="molecule type" value="Transcribed_RNA"/>
</dbReference>
<keyword evidence="6" id="KW-0812">Transmembrane</keyword>
<dbReference type="CDD" id="cd00596">
    <property type="entry name" value="Peptidase_M14_like"/>
    <property type="match status" value="1"/>
</dbReference>
<proteinExistence type="inferred from homology"/>
<comment type="cofactor">
    <cofactor evidence="1">
        <name>Zn(2+)</name>
        <dbReference type="ChEBI" id="CHEBI:29105"/>
    </cofactor>
</comment>
<evidence type="ECO:0000256" key="3">
    <source>
        <dbReference type="ARBA" id="ARBA00022723"/>
    </source>
</evidence>
<evidence type="ECO:0000256" key="5">
    <source>
        <dbReference type="PROSITE-ProRule" id="PRU01379"/>
    </source>
</evidence>
<dbReference type="PANTHER" id="PTHR11705">
    <property type="entry name" value="PROTEASE FAMILY M14 CARBOXYPEPTIDASE A,B"/>
    <property type="match status" value="1"/>
</dbReference>
<evidence type="ECO:0000256" key="1">
    <source>
        <dbReference type="ARBA" id="ARBA00001947"/>
    </source>
</evidence>
<keyword evidence="6" id="KW-1133">Transmembrane helix</keyword>
<dbReference type="PROSITE" id="PS52035">
    <property type="entry name" value="PEPTIDASE_M14"/>
    <property type="match status" value="1"/>
</dbReference>
<evidence type="ECO:0000256" key="2">
    <source>
        <dbReference type="ARBA" id="ARBA00005988"/>
    </source>
</evidence>
<protein>
    <recommendedName>
        <fullName evidence="8">Peptidase M14 domain-containing protein</fullName>
    </recommendedName>
</protein>